<dbReference type="Proteomes" id="UP001187192">
    <property type="component" value="Unassembled WGS sequence"/>
</dbReference>
<evidence type="ECO:0000313" key="2">
    <source>
        <dbReference type="EMBL" id="GMN47209.1"/>
    </source>
</evidence>
<accession>A0AA88A7H2</accession>
<dbReference type="EMBL" id="BTGU01000025">
    <property type="protein sequence ID" value="GMN47209.1"/>
    <property type="molecule type" value="Genomic_DNA"/>
</dbReference>
<feature type="region of interest" description="Disordered" evidence="1">
    <location>
        <begin position="41"/>
        <end position="74"/>
    </location>
</feature>
<sequence length="74" mass="7913">MSSTSPTSATTRSTPSLLSSFCELSLPVRSPSFRICKLSPPARSLSCRSSNKIPPPSKPLCLANRSSPLTPRHT</sequence>
<dbReference type="AlphaFoldDB" id="A0AA88A7H2"/>
<reference evidence="2" key="1">
    <citation type="submission" date="2023-07" db="EMBL/GenBank/DDBJ databases">
        <title>draft genome sequence of fig (Ficus carica).</title>
        <authorList>
            <person name="Takahashi T."/>
            <person name="Nishimura K."/>
        </authorList>
    </citation>
    <scope>NUCLEOTIDE SEQUENCE</scope>
</reference>
<evidence type="ECO:0000313" key="3">
    <source>
        <dbReference type="Proteomes" id="UP001187192"/>
    </source>
</evidence>
<proteinExistence type="predicted"/>
<evidence type="ECO:0000256" key="1">
    <source>
        <dbReference type="SAM" id="MobiDB-lite"/>
    </source>
</evidence>
<gene>
    <name evidence="2" type="ORF">TIFTF001_016388</name>
</gene>
<keyword evidence="3" id="KW-1185">Reference proteome</keyword>
<protein>
    <submittedName>
        <fullName evidence="2">Uncharacterized protein</fullName>
    </submittedName>
</protein>
<organism evidence="2 3">
    <name type="scientific">Ficus carica</name>
    <name type="common">Common fig</name>
    <dbReference type="NCBI Taxonomy" id="3494"/>
    <lineage>
        <taxon>Eukaryota</taxon>
        <taxon>Viridiplantae</taxon>
        <taxon>Streptophyta</taxon>
        <taxon>Embryophyta</taxon>
        <taxon>Tracheophyta</taxon>
        <taxon>Spermatophyta</taxon>
        <taxon>Magnoliopsida</taxon>
        <taxon>eudicotyledons</taxon>
        <taxon>Gunneridae</taxon>
        <taxon>Pentapetalae</taxon>
        <taxon>rosids</taxon>
        <taxon>fabids</taxon>
        <taxon>Rosales</taxon>
        <taxon>Moraceae</taxon>
        <taxon>Ficeae</taxon>
        <taxon>Ficus</taxon>
    </lineage>
</organism>
<name>A0AA88A7H2_FICCA</name>
<comment type="caution">
    <text evidence="2">The sequence shown here is derived from an EMBL/GenBank/DDBJ whole genome shotgun (WGS) entry which is preliminary data.</text>
</comment>
<feature type="compositionally biased region" description="Polar residues" evidence="1">
    <location>
        <begin position="64"/>
        <end position="74"/>
    </location>
</feature>